<keyword evidence="3" id="KW-1185">Reference proteome</keyword>
<evidence type="ECO:0000313" key="2">
    <source>
        <dbReference type="EMBL" id="RHY33509.1"/>
    </source>
</evidence>
<dbReference type="Gene3D" id="2.60.120.10">
    <property type="entry name" value="Jelly Rolls"/>
    <property type="match status" value="3"/>
</dbReference>
<proteinExistence type="predicted"/>
<dbReference type="AlphaFoldDB" id="A0A3R7ADY6"/>
<gene>
    <name evidence="2" type="ORF">DYB32_001573</name>
</gene>
<dbReference type="VEuPathDB" id="FungiDB:H310_06731"/>
<dbReference type="InterPro" id="IPR014710">
    <property type="entry name" value="RmlC-like_jellyroll"/>
</dbReference>
<sequence>MQHFRAHKDACTAVKRAVDAAAHAKEDLLAVEGVDIFRVGRFWGMYETRPYMLSLASQIEALERMGTDASLRVAIDVLFECLRLNRRDNMGLRDIAPGIFLRLNEDQHAYDFLRWWAQDRPTYDWENAALPYLDIRGADATESPESANFIGPFGGPSLLHLVALVLVKLRVRDSIEARGCFRVFLAGTMRERSPLSLLGGQTPALRLIQAFSAPPPSAVPLGALQRQDNSDKAIATNEAMVAQLDVQLTNSIVQVIELSVTCKTVRPMNRAQERWHRLRCLVRCISQFALLGANQSSAGELPPFEPQSWHRHKLERFQQAYEKEYVVSQEHRTDVDLKLLMEIVQSVHAFSHASYTSKLCTDGLPDIRDLTGMPLDFCRHMHVASLHDGQVVYHQGDAVDGAAGGYLILQGVVSTYKNSAYESDVPYPVWHQATFPNDDVHFGTCVHTATTGDVFGETAAIVLYHADVVQVLAQHDRVDPPRKPGDELAHLMTLLAVPPLARSPGTWHSTNTTCVNHRRLAAAVRDVAKALRQCDASLFFRQLGHYAVDVIAQEAMIRVIDAGTIVLQQDQSYVRTTRPAAHDTSSLDATAFHPAEILPGTVSAALLCIPGRLVAPLVQKVDDSLLYNPRQVLDQATKPKSDTHNTFKLANFLSTTATFAALPHRTLVRVLESMQVVDVPFNHLLWDQGERLGNGVVVVLSGTVLVVQSGRTQSDPSGRLVLHVGRTANTVTLMNSHDQVRTYGPGDCIGSMRLDDTDNGTSIKQDTAMTLSDCKVAIVQLSASNSKDDLDPMKAIQALSKEKPRTPRAREHWKLVIHYIVKNRSQRSHWPCVIEFARQKRIRLVMDIVKHVPVFQAMDVALRMRICERTLFQTLAPNYVGSYNSPCLDRISTAHHTTSRAVHDKGKPVERFFVVVSGSVDLIHVTSSGPMEPSALASITDTNDSALVKIRTVHEGEWFGEYEIVAQLQHRQILAVTTSEGAHVVGVYKGEFLMSWPTLAKMNDRLAFLRQHGLIRDGAVCQSDALGALEDDRLCSIWYGIRKLRFRCNDGTHFTGIYTVVVPTRSSGAKVVDAIYLIEEGECVVQSQATLVRAVKEARYQATSPAMALDSQTALVVTNRSHEKDVQLDVQVARLTRGNILYCEDTTWKPRTSVIASSQLVQALVLTYPSHSSTV</sequence>
<dbReference type="PANTHER" id="PTHR23011:SF28">
    <property type="entry name" value="CYCLIC NUCLEOTIDE-BINDING DOMAIN CONTAINING PROTEIN"/>
    <property type="match status" value="1"/>
</dbReference>
<name>A0A3R7ADY6_9STRA</name>
<accession>A0A3R7ADY6</accession>
<organism evidence="2 3">
    <name type="scientific">Aphanomyces invadans</name>
    <dbReference type="NCBI Taxonomy" id="157072"/>
    <lineage>
        <taxon>Eukaryota</taxon>
        <taxon>Sar</taxon>
        <taxon>Stramenopiles</taxon>
        <taxon>Oomycota</taxon>
        <taxon>Saprolegniomycetes</taxon>
        <taxon>Saprolegniales</taxon>
        <taxon>Verrucalvaceae</taxon>
        <taxon>Aphanomyces</taxon>
    </lineage>
</organism>
<dbReference type="EMBL" id="QUSY01000072">
    <property type="protein sequence ID" value="RHY33509.1"/>
    <property type="molecule type" value="Genomic_DNA"/>
</dbReference>
<dbReference type="PANTHER" id="PTHR23011">
    <property type="entry name" value="CYCLIC NUCLEOTIDE-BINDING DOMAIN CONTAINING PROTEIN"/>
    <property type="match status" value="1"/>
</dbReference>
<protein>
    <recommendedName>
        <fullName evidence="1">Cyclic nucleotide-binding domain-containing protein</fullName>
    </recommendedName>
</protein>
<evidence type="ECO:0000313" key="3">
    <source>
        <dbReference type="Proteomes" id="UP000285060"/>
    </source>
</evidence>
<dbReference type="CDD" id="cd00038">
    <property type="entry name" value="CAP_ED"/>
    <property type="match status" value="1"/>
</dbReference>
<dbReference type="SUPFAM" id="SSF51206">
    <property type="entry name" value="cAMP-binding domain-like"/>
    <property type="match status" value="3"/>
</dbReference>
<feature type="domain" description="Cyclic nucleotide-binding" evidence="1">
    <location>
        <begin position="888"/>
        <end position="992"/>
    </location>
</feature>
<dbReference type="InterPro" id="IPR000595">
    <property type="entry name" value="cNMP-bd_dom"/>
</dbReference>
<dbReference type="PROSITE" id="PS50042">
    <property type="entry name" value="CNMP_BINDING_3"/>
    <property type="match status" value="1"/>
</dbReference>
<dbReference type="InterPro" id="IPR018490">
    <property type="entry name" value="cNMP-bd_dom_sf"/>
</dbReference>
<evidence type="ECO:0000259" key="1">
    <source>
        <dbReference type="PROSITE" id="PS50042"/>
    </source>
</evidence>
<dbReference type="Proteomes" id="UP000285060">
    <property type="component" value="Unassembled WGS sequence"/>
</dbReference>
<comment type="caution">
    <text evidence="2">The sequence shown here is derived from an EMBL/GenBank/DDBJ whole genome shotgun (WGS) entry which is preliminary data.</text>
</comment>
<reference evidence="2 3" key="1">
    <citation type="submission" date="2018-08" db="EMBL/GenBank/DDBJ databases">
        <title>Aphanomyces genome sequencing and annotation.</title>
        <authorList>
            <person name="Minardi D."/>
            <person name="Oidtmann B."/>
            <person name="Van Der Giezen M."/>
            <person name="Studholme D.J."/>
        </authorList>
    </citation>
    <scope>NUCLEOTIDE SEQUENCE [LARGE SCALE GENOMIC DNA]</scope>
    <source>
        <strain evidence="2 3">NJM0002</strain>
    </source>
</reference>